<dbReference type="PANTHER" id="PTHR33988:SF2">
    <property type="entry name" value="ENDORIBONUCLEASE MAZF"/>
    <property type="match status" value="1"/>
</dbReference>
<dbReference type="InterPro" id="IPR003477">
    <property type="entry name" value="PemK-like"/>
</dbReference>
<dbReference type="SUPFAM" id="SSF50118">
    <property type="entry name" value="Cell growth inhibitor/plasmid maintenance toxic component"/>
    <property type="match status" value="1"/>
</dbReference>
<dbReference type="GO" id="GO:0004521">
    <property type="term" value="F:RNA endonuclease activity"/>
    <property type="evidence" value="ECO:0007669"/>
    <property type="project" value="TreeGrafter"/>
</dbReference>
<dbReference type="GO" id="GO:0003677">
    <property type="term" value="F:DNA binding"/>
    <property type="evidence" value="ECO:0007669"/>
    <property type="project" value="InterPro"/>
</dbReference>
<accession>A0A370GE88</accession>
<comment type="function">
    <text evidence="1">Toxic component of a type II toxin-antitoxin (TA) system.</text>
</comment>
<gene>
    <name evidence="2" type="ORF">C8D86_11649</name>
</gene>
<dbReference type="Pfam" id="PF02452">
    <property type="entry name" value="PemK_toxin"/>
    <property type="match status" value="1"/>
</dbReference>
<dbReference type="GO" id="GO:0016075">
    <property type="term" value="P:rRNA catabolic process"/>
    <property type="evidence" value="ECO:0007669"/>
    <property type="project" value="TreeGrafter"/>
</dbReference>
<name>A0A370GE88_9COXI</name>
<dbReference type="EMBL" id="QQAX01000016">
    <property type="protein sequence ID" value="RDI42095.1"/>
    <property type="molecule type" value="Genomic_DNA"/>
</dbReference>
<organism evidence="2 3">
    <name type="scientific">Aquicella lusitana</name>
    <dbReference type="NCBI Taxonomy" id="254246"/>
    <lineage>
        <taxon>Bacteria</taxon>
        <taxon>Pseudomonadati</taxon>
        <taxon>Pseudomonadota</taxon>
        <taxon>Gammaproteobacteria</taxon>
        <taxon>Legionellales</taxon>
        <taxon>Coxiellaceae</taxon>
        <taxon>Aquicella</taxon>
    </lineage>
</organism>
<dbReference type="GO" id="GO:0006402">
    <property type="term" value="P:mRNA catabolic process"/>
    <property type="evidence" value="ECO:0007669"/>
    <property type="project" value="TreeGrafter"/>
</dbReference>
<protein>
    <recommendedName>
        <fullName evidence="1">mRNA interferase</fullName>
        <ecNumber evidence="1">3.1.-.-</ecNumber>
    </recommendedName>
</protein>
<sequence length="106" mass="11613">MNRGEVYWIDLNPTKGSEINKQRPCVIVSATPINRARSTVVVVPLSTAARPRPPIVVEVTCLGKQVVAICDQIRTVDKSRLLKSAGNLSAQEMDSLDESLRQVLSL</sequence>
<dbReference type="AlphaFoldDB" id="A0A370GE88"/>
<dbReference type="EC" id="3.1.-.-" evidence="1"/>
<keyword evidence="1" id="KW-0540">Nuclease</keyword>
<comment type="caution">
    <text evidence="2">The sequence shown here is derived from an EMBL/GenBank/DDBJ whole genome shotgun (WGS) entry which is preliminary data.</text>
</comment>
<dbReference type="OrthoDB" id="9808744at2"/>
<reference evidence="2 3" key="1">
    <citation type="submission" date="2018-07" db="EMBL/GenBank/DDBJ databases">
        <title>Genomic Encyclopedia of Type Strains, Phase IV (KMG-IV): sequencing the most valuable type-strain genomes for metagenomic binning, comparative biology and taxonomic classification.</title>
        <authorList>
            <person name="Goeker M."/>
        </authorList>
    </citation>
    <scope>NUCLEOTIDE SEQUENCE [LARGE SCALE GENOMIC DNA]</scope>
    <source>
        <strain evidence="2 3">DSM 16500</strain>
    </source>
</reference>
<keyword evidence="3" id="KW-1185">Reference proteome</keyword>
<evidence type="ECO:0000256" key="1">
    <source>
        <dbReference type="PIRNR" id="PIRNR033490"/>
    </source>
</evidence>
<evidence type="ECO:0000313" key="3">
    <source>
        <dbReference type="Proteomes" id="UP000254720"/>
    </source>
</evidence>
<comment type="similarity">
    <text evidence="1">Belongs to the PemK/MazF family.</text>
</comment>
<dbReference type="PIRSF" id="PIRSF033490">
    <property type="entry name" value="MazF"/>
    <property type="match status" value="1"/>
</dbReference>
<dbReference type="GO" id="GO:0016787">
    <property type="term" value="F:hydrolase activity"/>
    <property type="evidence" value="ECO:0007669"/>
    <property type="project" value="UniProtKB-KW"/>
</dbReference>
<evidence type="ECO:0000313" key="2">
    <source>
        <dbReference type="EMBL" id="RDI42095.1"/>
    </source>
</evidence>
<keyword evidence="1" id="KW-0255">Endonuclease</keyword>
<dbReference type="RefSeq" id="WP_114834773.1">
    <property type="nucleotide sequence ID" value="NZ_LR699115.1"/>
</dbReference>
<dbReference type="InterPro" id="IPR011067">
    <property type="entry name" value="Plasmid_toxin/cell-grow_inhib"/>
</dbReference>
<proteinExistence type="inferred from homology"/>
<keyword evidence="1" id="KW-0378">Hydrolase</keyword>
<dbReference type="Proteomes" id="UP000254720">
    <property type="component" value="Unassembled WGS sequence"/>
</dbReference>
<dbReference type="PANTHER" id="PTHR33988">
    <property type="entry name" value="ENDORIBONUCLEASE MAZF-RELATED"/>
    <property type="match status" value="1"/>
</dbReference>
<dbReference type="Gene3D" id="2.30.30.110">
    <property type="match status" value="1"/>
</dbReference>